<keyword evidence="1" id="KW-1133">Transmembrane helix</keyword>
<gene>
    <name evidence="2" type="ORF">BKP37_17445</name>
</gene>
<dbReference type="PANTHER" id="PTHR38450:SF1">
    <property type="entry name" value="STAGE V SPORULATION PROTEIN AC"/>
    <property type="match status" value="1"/>
</dbReference>
<reference evidence="2 3" key="1">
    <citation type="submission" date="2016-10" db="EMBL/GenBank/DDBJ databases">
        <title>Draft genome sequences of four alkaliphilic bacteria belonging to the Anaerobacillus genus.</title>
        <authorList>
            <person name="Bassil N.M."/>
            <person name="Lloyd J.R."/>
        </authorList>
    </citation>
    <scope>NUCLEOTIDE SEQUENCE [LARGE SCALE GENOMIC DNA]</scope>
    <source>
        <strain evidence="2 3">DSM 18345</strain>
    </source>
</reference>
<dbReference type="OrthoDB" id="9797988at2"/>
<proteinExistence type="predicted"/>
<evidence type="ECO:0000256" key="1">
    <source>
        <dbReference type="SAM" id="Phobius"/>
    </source>
</evidence>
<keyword evidence="3" id="KW-1185">Reference proteome</keyword>
<evidence type="ECO:0000313" key="3">
    <source>
        <dbReference type="Proteomes" id="UP000179524"/>
    </source>
</evidence>
<keyword evidence="1" id="KW-0472">Membrane</keyword>
<dbReference type="PANTHER" id="PTHR38450">
    <property type="entry name" value="STAGE V SPORULATION PROTEIN AC-RELATED"/>
    <property type="match status" value="1"/>
</dbReference>
<comment type="caution">
    <text evidence="2">The sequence shown here is derived from an EMBL/GenBank/DDBJ whole genome shotgun (WGS) entry which is preliminary data.</text>
</comment>
<dbReference type="AlphaFoldDB" id="A0A1S2LEQ8"/>
<dbReference type="EMBL" id="MLQR01000049">
    <property type="protein sequence ID" value="OIJ10720.1"/>
    <property type="molecule type" value="Genomic_DNA"/>
</dbReference>
<dbReference type="InterPro" id="IPR014203">
    <property type="entry name" value="Spore_V_AC"/>
</dbReference>
<dbReference type="Proteomes" id="UP000179524">
    <property type="component" value="Unassembled WGS sequence"/>
</dbReference>
<sequence>MDQIQLEKNKKKYKKKIEPYCPKTHYFKNCIKAFLVGGVICTIGQGIANFYIYHFDLTEKTVASAMIGTLIFIAAILTGFGVYDRIGQFSGAGSIATVSGFSNAITSSALEHKSEGIVLGIAGNMFKIAGAVIVFGVVSAYIVSMIRLLVQTLIS</sequence>
<keyword evidence="1" id="KW-0812">Transmembrane</keyword>
<feature type="transmembrane region" description="Helical" evidence="1">
    <location>
        <begin position="128"/>
        <end position="150"/>
    </location>
</feature>
<dbReference type="RefSeq" id="WP_071310901.1">
    <property type="nucleotide sequence ID" value="NZ_MLQR01000049.1"/>
</dbReference>
<dbReference type="Pfam" id="PF03862">
    <property type="entry name" value="SpoVAC_SpoVAEB"/>
    <property type="match status" value="1"/>
</dbReference>
<feature type="transmembrane region" description="Helical" evidence="1">
    <location>
        <begin position="33"/>
        <end position="53"/>
    </location>
</feature>
<name>A0A1S2LEQ8_9BACI</name>
<organism evidence="2 3">
    <name type="scientific">Anaerobacillus alkalilacustris</name>
    <dbReference type="NCBI Taxonomy" id="393763"/>
    <lineage>
        <taxon>Bacteria</taxon>
        <taxon>Bacillati</taxon>
        <taxon>Bacillota</taxon>
        <taxon>Bacilli</taxon>
        <taxon>Bacillales</taxon>
        <taxon>Bacillaceae</taxon>
        <taxon>Anaerobacillus</taxon>
    </lineage>
</organism>
<protein>
    <submittedName>
        <fullName evidence="2">Stage V sporulation protein AC</fullName>
    </submittedName>
</protein>
<feature type="transmembrane region" description="Helical" evidence="1">
    <location>
        <begin position="65"/>
        <end position="83"/>
    </location>
</feature>
<dbReference type="NCBIfam" id="TIGR02838">
    <property type="entry name" value="spore_V_AC"/>
    <property type="match status" value="1"/>
</dbReference>
<accession>A0A1S2LEQ8</accession>
<dbReference type="InterPro" id="IPR005562">
    <property type="entry name" value="SpoVA"/>
</dbReference>
<evidence type="ECO:0000313" key="2">
    <source>
        <dbReference type="EMBL" id="OIJ10720.1"/>
    </source>
</evidence>